<gene>
    <name evidence="2" type="ORF">H8S65_09005</name>
</gene>
<proteinExistence type="predicted"/>
<dbReference type="RefSeq" id="WP_186929661.1">
    <property type="nucleotide sequence ID" value="NZ_JACOOJ010000012.1"/>
</dbReference>
<evidence type="ECO:0000313" key="3">
    <source>
        <dbReference type="Proteomes" id="UP000651475"/>
    </source>
</evidence>
<dbReference type="Pfam" id="PF19910">
    <property type="entry name" value="DUF6383"/>
    <property type="match status" value="1"/>
</dbReference>
<feature type="domain" description="DUF6383" evidence="1">
    <location>
        <begin position="945"/>
        <end position="1018"/>
    </location>
</feature>
<sequence length="1019" mass="113032">MANTLWCVDVTENVLSDGSTNYVWEFFNVGGQKHLDFPMPDLSAAGYFHNQAAKTERITLTASDSTAIGGDLGSWAFNRNVNNLNTTGMPLYSYFTQDSVIALAKKEGGHGVYFVKDDANSIVSNAYAEKLHLQKAGEIILSAKELNNRLGVQKESDGVNLTFKSKFTQNALKDGTFFAEQVRESDLRGTGLSTSDSLQYVYLYKMNGTDTTAFLKVDTSYTNSNKTHLAFKWDDKVIKDRFNKTTTTIHDSLKFSELKGQYMFLFTYRPSVDSINVYVKQATWLKNPATSPNFSAADTTRKANVRAYAADVVVGSDYVLSVDSNNVLTRPQNTWITFGGAMSCSASDNNRVTKESGLYVIYNKDRKKVLAGRIDENGANYRWVELSQQNPEHMPAYQWLVLKNRENSAESTLTLINREFKGKATNVQLYKDGTAGRFSISTTSSSPATFGADEVFDFDQITDSATIKNEHLGYGYYSKDDVTVAQYKFNYLNTLNMDRWLNTREKDSILWAAEDAGAFNFKFGKEATYGVDVDDAILDKISGLAQLKRATYVIYMDQDTLLANGDNRYAVGEIAQADSFYFKENNCIEGEHYYAIIKSYNEGILNDTKKGGISDIGDELTLKVEDLGEVRTSAFAIKEYDTPLYRSFNKAVLGENEDNSTDSLLFREAFRENEYLMDEHNKTFMHKDVDYAGIWTVDKGQNKIGFRIDTARMYCDAGSRIKPQYLLSVANVVVEAKACTEPSGHRDINNNETDKWGCVHGTRGFIYGKYMVSYQDSVDANGGKAAKKALPFLDNINGYTRVGFEPAIVTGDSLIFLVGEFETMPVEELNVNTILKTYADKKITSDYVKVLGKGMSNAHHNYTWSFRYINPLEAVGVSKESKENAFLIESDGATDIAPKTGVWMKQQNGCLVLTEPTATFDKAVTGTDGALIFNAYQKSDNEEMATDNEAIATSEVTIITQQGAVRIANAEGKKVVITNILGQTVANTVITSSDAVIAAPQGVVVVAVEGEEAVKAIVK</sequence>
<name>A0ABR7DN84_9BACT</name>
<evidence type="ECO:0000313" key="2">
    <source>
        <dbReference type="EMBL" id="MBC5632904.1"/>
    </source>
</evidence>
<comment type="caution">
    <text evidence="2">The sequence shown here is derived from an EMBL/GenBank/DDBJ whole genome shotgun (WGS) entry which is preliminary data.</text>
</comment>
<dbReference type="InterPro" id="IPR045963">
    <property type="entry name" value="DUF6383"/>
</dbReference>
<accession>A0ABR7DN84</accession>
<dbReference type="Proteomes" id="UP000651475">
    <property type="component" value="Unassembled WGS sequence"/>
</dbReference>
<protein>
    <recommendedName>
        <fullName evidence="1">DUF6383 domain-containing protein</fullName>
    </recommendedName>
</protein>
<dbReference type="EMBL" id="JACOOJ010000012">
    <property type="protein sequence ID" value="MBC5632904.1"/>
    <property type="molecule type" value="Genomic_DNA"/>
</dbReference>
<keyword evidence="3" id="KW-1185">Reference proteome</keyword>
<organism evidence="2 3">
    <name type="scientific">Parabacteroides hominis</name>
    <dbReference type="NCBI Taxonomy" id="2763057"/>
    <lineage>
        <taxon>Bacteria</taxon>
        <taxon>Pseudomonadati</taxon>
        <taxon>Bacteroidota</taxon>
        <taxon>Bacteroidia</taxon>
        <taxon>Bacteroidales</taxon>
        <taxon>Tannerellaceae</taxon>
        <taxon>Parabacteroides</taxon>
    </lineage>
</organism>
<evidence type="ECO:0000259" key="1">
    <source>
        <dbReference type="Pfam" id="PF19910"/>
    </source>
</evidence>
<reference evidence="2 3" key="1">
    <citation type="submission" date="2020-08" db="EMBL/GenBank/DDBJ databases">
        <title>Genome public.</title>
        <authorList>
            <person name="Liu C."/>
            <person name="Sun Q."/>
        </authorList>
    </citation>
    <scope>NUCLEOTIDE SEQUENCE [LARGE SCALE GENOMIC DNA]</scope>
    <source>
        <strain evidence="2 3">NSJ-79</strain>
    </source>
</reference>